<gene>
    <name evidence="1" type="ORF">Patl1_17530</name>
</gene>
<sequence length="115" mass="12292">MSRLILVFIATLSLISSSAMGIAPTCDFVVLQLNPCLSYLTRTEATPHNSCCLGVNNLKGYSNDKTARRTICQCIEQAAPTYKGIDYSLISGLPQKCGVSVKLPAVSPSFDCSKA</sequence>
<dbReference type="EMBL" id="CM047898">
    <property type="protein sequence ID" value="KAJ0104790.1"/>
    <property type="molecule type" value="Genomic_DNA"/>
</dbReference>
<proteinExistence type="predicted"/>
<comment type="caution">
    <text evidence="1">The sequence shown here is derived from an EMBL/GenBank/DDBJ whole genome shotgun (WGS) entry which is preliminary data.</text>
</comment>
<keyword evidence="2" id="KW-1185">Reference proteome</keyword>
<evidence type="ECO:0000313" key="1">
    <source>
        <dbReference type="EMBL" id="KAJ0104790.1"/>
    </source>
</evidence>
<evidence type="ECO:0000313" key="2">
    <source>
        <dbReference type="Proteomes" id="UP001164250"/>
    </source>
</evidence>
<organism evidence="1 2">
    <name type="scientific">Pistacia atlantica</name>
    <dbReference type="NCBI Taxonomy" id="434234"/>
    <lineage>
        <taxon>Eukaryota</taxon>
        <taxon>Viridiplantae</taxon>
        <taxon>Streptophyta</taxon>
        <taxon>Embryophyta</taxon>
        <taxon>Tracheophyta</taxon>
        <taxon>Spermatophyta</taxon>
        <taxon>Magnoliopsida</taxon>
        <taxon>eudicotyledons</taxon>
        <taxon>Gunneridae</taxon>
        <taxon>Pentapetalae</taxon>
        <taxon>rosids</taxon>
        <taxon>malvids</taxon>
        <taxon>Sapindales</taxon>
        <taxon>Anacardiaceae</taxon>
        <taxon>Pistacia</taxon>
    </lineage>
</organism>
<accession>A0ACC1BYL2</accession>
<dbReference type="Proteomes" id="UP001164250">
    <property type="component" value="Chromosome 2"/>
</dbReference>
<name>A0ACC1BYL2_9ROSI</name>
<protein>
    <submittedName>
        <fullName evidence="1">Uncharacterized protein</fullName>
    </submittedName>
</protein>
<reference evidence="2" key="1">
    <citation type="journal article" date="2023" name="G3 (Bethesda)">
        <title>Genome assembly and association tests identify interacting loci associated with vigor, precocity, and sex in interspecific pistachio rootstocks.</title>
        <authorList>
            <person name="Palmer W."/>
            <person name="Jacygrad E."/>
            <person name="Sagayaradj S."/>
            <person name="Cavanaugh K."/>
            <person name="Han R."/>
            <person name="Bertier L."/>
            <person name="Beede B."/>
            <person name="Kafkas S."/>
            <person name="Golino D."/>
            <person name="Preece J."/>
            <person name="Michelmore R."/>
        </authorList>
    </citation>
    <scope>NUCLEOTIDE SEQUENCE [LARGE SCALE GENOMIC DNA]</scope>
</reference>